<dbReference type="GO" id="GO:0005737">
    <property type="term" value="C:cytoplasm"/>
    <property type="evidence" value="ECO:0007669"/>
    <property type="project" value="UniProtKB-SubCell"/>
</dbReference>
<evidence type="ECO:0000256" key="6">
    <source>
        <dbReference type="ARBA" id="ARBA00022679"/>
    </source>
</evidence>
<dbReference type="InterPro" id="IPR000682">
    <property type="entry name" value="PCMT"/>
</dbReference>
<dbReference type="AlphaFoldDB" id="A0A1R1PXV7"/>
<comment type="subcellular location">
    <subcellularLocation>
        <location evidence="1">Cytoplasm</location>
    </subcellularLocation>
</comment>
<dbReference type="PANTHER" id="PTHR11579:SF0">
    <property type="entry name" value="PROTEIN-L-ISOASPARTATE(D-ASPARTATE) O-METHYLTRANSFERASE"/>
    <property type="match status" value="1"/>
</dbReference>
<name>A0A1R1PXV7_ZANCU</name>
<evidence type="ECO:0000256" key="1">
    <source>
        <dbReference type="ARBA" id="ARBA00004496"/>
    </source>
</evidence>
<reference evidence="9" key="1">
    <citation type="submission" date="2017-01" db="EMBL/GenBank/DDBJ databases">
        <authorList>
            <person name="Wang Y."/>
            <person name="White M."/>
            <person name="Kvist S."/>
            <person name="Moncalvo J.-M."/>
        </authorList>
    </citation>
    <scope>NUCLEOTIDE SEQUENCE [LARGE SCALE GENOMIC DNA]</scope>
    <source>
        <strain evidence="9">COL-18-3</strain>
    </source>
</reference>
<dbReference type="EC" id="2.1.1.77" evidence="3"/>
<dbReference type="Gene3D" id="3.40.50.150">
    <property type="entry name" value="Vaccinia Virus protein VP39"/>
    <property type="match status" value="1"/>
</dbReference>
<evidence type="ECO:0000313" key="9">
    <source>
        <dbReference type="Proteomes" id="UP000188320"/>
    </source>
</evidence>
<dbReference type="Proteomes" id="UP000188320">
    <property type="component" value="Unassembled WGS sequence"/>
</dbReference>
<comment type="caution">
    <text evidence="8">The sequence shown here is derived from an EMBL/GenBank/DDBJ whole genome shotgun (WGS) entry which is preliminary data.</text>
</comment>
<dbReference type="PANTHER" id="PTHR11579">
    <property type="entry name" value="PROTEIN-L-ISOASPARTATE O-METHYLTRANSFERASE"/>
    <property type="match status" value="1"/>
</dbReference>
<evidence type="ECO:0000256" key="4">
    <source>
        <dbReference type="ARBA" id="ARBA00022490"/>
    </source>
</evidence>
<gene>
    <name evidence="8" type="ORF">AX774_g682</name>
</gene>
<sequence>MRMAWRCSASPNLLSKADGFMKRNLVASFTTIFYRATPYAGIIHSPRVVAAMMEIDRGEYSKYAPYEDSPQGIGYGATISAPHMHGYALEYLSKYLHEGANVLDVGSGSGYLTAYIEWGKEGRIIFFFEYGHVVGIDHVPELVQNSIRDTKKSHPEWLTQNRLKFVSGDGRLGYKKDAPYDCIQLFNLVEYSRNVNSRHVGAASPNEPIEVVLDLYR</sequence>
<organism evidence="8 9">
    <name type="scientific">Zancudomyces culisetae</name>
    <name type="common">Gut fungus</name>
    <name type="synonym">Smittium culisetae</name>
    <dbReference type="NCBI Taxonomy" id="1213189"/>
    <lineage>
        <taxon>Eukaryota</taxon>
        <taxon>Fungi</taxon>
        <taxon>Fungi incertae sedis</taxon>
        <taxon>Zoopagomycota</taxon>
        <taxon>Kickxellomycotina</taxon>
        <taxon>Harpellomycetes</taxon>
        <taxon>Harpellales</taxon>
        <taxon>Legeriomycetaceae</taxon>
        <taxon>Zancudomyces</taxon>
    </lineage>
</organism>
<keyword evidence="7" id="KW-0949">S-adenosyl-L-methionine</keyword>
<dbReference type="EMBL" id="LSSK01000046">
    <property type="protein sequence ID" value="OMH85769.1"/>
    <property type="molecule type" value="Genomic_DNA"/>
</dbReference>
<comment type="similarity">
    <text evidence="2">Belongs to the methyltransferase superfamily. L-isoaspartyl/D-aspartyl protein methyltransferase family.</text>
</comment>
<evidence type="ECO:0000313" key="8">
    <source>
        <dbReference type="EMBL" id="OMH85769.1"/>
    </source>
</evidence>
<proteinExistence type="inferred from homology"/>
<dbReference type="GO" id="GO:0032259">
    <property type="term" value="P:methylation"/>
    <property type="evidence" value="ECO:0007669"/>
    <property type="project" value="UniProtKB-KW"/>
</dbReference>
<evidence type="ECO:0000256" key="5">
    <source>
        <dbReference type="ARBA" id="ARBA00022603"/>
    </source>
</evidence>
<evidence type="ECO:0000256" key="7">
    <source>
        <dbReference type="ARBA" id="ARBA00022691"/>
    </source>
</evidence>
<protein>
    <recommendedName>
        <fullName evidence="3">protein-L-isoaspartate(D-aspartate) O-methyltransferase</fullName>
        <ecNumber evidence="3">2.1.1.77</ecNumber>
    </recommendedName>
</protein>
<keyword evidence="4" id="KW-0963">Cytoplasm</keyword>
<evidence type="ECO:0000256" key="3">
    <source>
        <dbReference type="ARBA" id="ARBA00011890"/>
    </source>
</evidence>
<dbReference type="Pfam" id="PF01135">
    <property type="entry name" value="PCMT"/>
    <property type="match status" value="1"/>
</dbReference>
<dbReference type="GO" id="GO:0004719">
    <property type="term" value="F:protein-L-isoaspartate (D-aspartate) O-methyltransferase activity"/>
    <property type="evidence" value="ECO:0007669"/>
    <property type="project" value="UniProtKB-EC"/>
</dbReference>
<dbReference type="PROSITE" id="PS01279">
    <property type="entry name" value="PCMT"/>
    <property type="match status" value="1"/>
</dbReference>
<dbReference type="OrthoDB" id="73890at2759"/>
<dbReference type="InterPro" id="IPR029063">
    <property type="entry name" value="SAM-dependent_MTases_sf"/>
</dbReference>
<dbReference type="SUPFAM" id="SSF53335">
    <property type="entry name" value="S-adenosyl-L-methionine-dependent methyltransferases"/>
    <property type="match status" value="1"/>
</dbReference>
<keyword evidence="5 8" id="KW-0489">Methyltransferase</keyword>
<keyword evidence="9" id="KW-1185">Reference proteome</keyword>
<evidence type="ECO:0000256" key="2">
    <source>
        <dbReference type="ARBA" id="ARBA00005369"/>
    </source>
</evidence>
<accession>A0A1R1PXV7</accession>
<keyword evidence="6 8" id="KW-0808">Transferase</keyword>